<evidence type="ECO:0000259" key="4">
    <source>
        <dbReference type="PROSITE" id="PS51186"/>
    </source>
</evidence>
<dbReference type="EMBL" id="JAAABI010000001">
    <property type="protein sequence ID" value="NAY91113.1"/>
    <property type="molecule type" value="Genomic_DNA"/>
</dbReference>
<dbReference type="InterPro" id="IPR000182">
    <property type="entry name" value="GNAT_dom"/>
</dbReference>
<dbReference type="InterPro" id="IPR016181">
    <property type="entry name" value="Acyl_CoA_acyltransferase"/>
</dbReference>
<evidence type="ECO:0000256" key="3">
    <source>
        <dbReference type="ARBA" id="ARBA00038502"/>
    </source>
</evidence>
<reference evidence="5" key="1">
    <citation type="submission" date="2020-01" db="EMBL/GenBank/DDBJ databases">
        <title>Muricauda ochracea sp. nov., isolated from a tidal flat of Garorim bay in Korea.</title>
        <authorList>
            <person name="Kim D."/>
            <person name="Yoo Y."/>
            <person name="Kim J.-J."/>
        </authorList>
    </citation>
    <scope>NUCLEOTIDE SEQUENCE</scope>
    <source>
        <strain evidence="5">JGD-17</strain>
    </source>
</reference>
<dbReference type="InterPro" id="IPR051531">
    <property type="entry name" value="N-acetyltransferase"/>
</dbReference>
<evidence type="ECO:0000313" key="6">
    <source>
        <dbReference type="Proteomes" id="UP000667650"/>
    </source>
</evidence>
<evidence type="ECO:0000256" key="1">
    <source>
        <dbReference type="ARBA" id="ARBA00022679"/>
    </source>
</evidence>
<evidence type="ECO:0000313" key="5">
    <source>
        <dbReference type="EMBL" id="NAY91113.1"/>
    </source>
</evidence>
<keyword evidence="1" id="KW-0808">Transferase</keyword>
<protein>
    <submittedName>
        <fullName evidence="5">GNAT family N-acetyltransferase</fullName>
    </submittedName>
</protein>
<name>A0A964TBS3_9FLAO</name>
<feature type="domain" description="N-acetyltransferase" evidence="4">
    <location>
        <begin position="25"/>
        <end position="175"/>
    </location>
</feature>
<evidence type="ECO:0000256" key="2">
    <source>
        <dbReference type="ARBA" id="ARBA00023315"/>
    </source>
</evidence>
<dbReference type="PROSITE" id="PS51186">
    <property type="entry name" value="GNAT"/>
    <property type="match status" value="1"/>
</dbReference>
<keyword evidence="2" id="KW-0012">Acyltransferase</keyword>
<dbReference type="AlphaFoldDB" id="A0A964TBS3"/>
<comment type="caution">
    <text evidence="5">The sequence shown here is derived from an EMBL/GenBank/DDBJ whole genome shotgun (WGS) entry which is preliminary data.</text>
</comment>
<keyword evidence="6" id="KW-1185">Reference proteome</keyword>
<dbReference type="Gene3D" id="3.40.630.30">
    <property type="match status" value="1"/>
</dbReference>
<comment type="similarity">
    <text evidence="3">Belongs to the acetyltransferase family. RimJ subfamily.</text>
</comment>
<dbReference type="Proteomes" id="UP000667650">
    <property type="component" value="Unassembled WGS sequence"/>
</dbReference>
<dbReference type="Pfam" id="PF13302">
    <property type="entry name" value="Acetyltransf_3"/>
    <property type="match status" value="1"/>
</dbReference>
<proteinExistence type="inferred from homology"/>
<accession>A0A964TBS3</accession>
<gene>
    <name evidence="5" type="ORF">GTQ34_04200</name>
</gene>
<organism evidence="5 6">
    <name type="scientific">Flagellimonas ochracea</name>
    <dbReference type="NCBI Taxonomy" id="2696472"/>
    <lineage>
        <taxon>Bacteria</taxon>
        <taxon>Pseudomonadati</taxon>
        <taxon>Bacteroidota</taxon>
        <taxon>Flavobacteriia</taxon>
        <taxon>Flavobacteriales</taxon>
        <taxon>Flavobacteriaceae</taxon>
        <taxon>Flagellimonas</taxon>
    </lineage>
</organism>
<dbReference type="RefSeq" id="WP_166522498.1">
    <property type="nucleotide sequence ID" value="NZ_JAAABI010000001.1"/>
</dbReference>
<dbReference type="SUPFAM" id="SSF55729">
    <property type="entry name" value="Acyl-CoA N-acyltransferases (Nat)"/>
    <property type="match status" value="1"/>
</dbReference>
<dbReference type="PANTHER" id="PTHR43792:SF8">
    <property type="entry name" value="[RIBOSOMAL PROTEIN US5]-ALANINE N-ACETYLTRANSFERASE"/>
    <property type="match status" value="1"/>
</dbReference>
<sequence>MVTEHKELRIDADIILRPIALQHVKEVYTSFDANIIQFLPLEEPPKNIEETIAFIKSSMEQHKKGTDLVWVILHQDELAGCCGIHSIHTKQPHFGLWVKAEKQGMGIGKKIVHYMPPWGVEHLAIDFIKYPVDQRNKRSIQLIDDLNLSIHCHYEMGNQKKLQIDEYRYYKSSDG</sequence>
<dbReference type="PANTHER" id="PTHR43792">
    <property type="entry name" value="GNAT FAMILY, PUTATIVE (AFU_ORTHOLOGUE AFUA_3G00765)-RELATED-RELATED"/>
    <property type="match status" value="1"/>
</dbReference>
<dbReference type="CDD" id="cd04301">
    <property type="entry name" value="NAT_SF"/>
    <property type="match status" value="1"/>
</dbReference>
<dbReference type="GO" id="GO:0016747">
    <property type="term" value="F:acyltransferase activity, transferring groups other than amino-acyl groups"/>
    <property type="evidence" value="ECO:0007669"/>
    <property type="project" value="InterPro"/>
</dbReference>